<dbReference type="InterPro" id="IPR006101">
    <property type="entry name" value="Glyco_hydro_2"/>
</dbReference>
<dbReference type="InterPro" id="IPR013783">
    <property type="entry name" value="Ig-like_fold"/>
</dbReference>
<dbReference type="PROSITE" id="PS00719">
    <property type="entry name" value="GLYCOSYL_HYDROL_F2_1"/>
    <property type="match status" value="1"/>
</dbReference>
<dbReference type="Gene3D" id="3.20.20.80">
    <property type="entry name" value="Glycosidases"/>
    <property type="match status" value="1"/>
</dbReference>
<evidence type="ECO:0000256" key="1">
    <source>
        <dbReference type="ARBA" id="ARBA00001412"/>
    </source>
</evidence>
<organism evidence="10 11">
    <name type="scientific">Bifidobacterium breve MCC 1128</name>
    <dbReference type="NCBI Taxonomy" id="1365965"/>
    <lineage>
        <taxon>Bacteria</taxon>
        <taxon>Bacillati</taxon>
        <taxon>Actinomycetota</taxon>
        <taxon>Actinomycetes</taxon>
        <taxon>Bifidobacteriales</taxon>
        <taxon>Bifidobacteriaceae</taxon>
        <taxon>Bifidobacterium</taxon>
    </lineage>
</organism>
<evidence type="ECO:0000313" key="10">
    <source>
        <dbReference type="EMBL" id="KOA40966.1"/>
    </source>
</evidence>
<evidence type="ECO:0000256" key="4">
    <source>
        <dbReference type="ARBA" id="ARBA00013303"/>
    </source>
</evidence>
<dbReference type="InterPro" id="IPR006103">
    <property type="entry name" value="Glyco_hydro_2_cat"/>
</dbReference>
<dbReference type="GO" id="GO:0030246">
    <property type="term" value="F:carbohydrate binding"/>
    <property type="evidence" value="ECO:0007669"/>
    <property type="project" value="InterPro"/>
</dbReference>
<dbReference type="InterPro" id="IPR008979">
    <property type="entry name" value="Galactose-bd-like_sf"/>
</dbReference>
<dbReference type="InterPro" id="IPR023232">
    <property type="entry name" value="Glyco_hydro_2_AS"/>
</dbReference>
<name>A0A0L7B0D4_BIFBR</name>
<evidence type="ECO:0000256" key="6">
    <source>
        <dbReference type="ARBA" id="ARBA00023295"/>
    </source>
</evidence>
<dbReference type="Pfam" id="PF00703">
    <property type="entry name" value="Glyco_hydro_2"/>
    <property type="match status" value="1"/>
</dbReference>
<dbReference type="SUPFAM" id="SSF49785">
    <property type="entry name" value="Galactose-binding domain-like"/>
    <property type="match status" value="1"/>
</dbReference>
<gene>
    <name evidence="10" type="ORF">BBM1128_04870</name>
</gene>
<dbReference type="GO" id="GO:0005990">
    <property type="term" value="P:lactose catabolic process"/>
    <property type="evidence" value="ECO:0007669"/>
    <property type="project" value="TreeGrafter"/>
</dbReference>
<dbReference type="SUPFAM" id="SSF74650">
    <property type="entry name" value="Galactose mutarotase-like"/>
    <property type="match status" value="1"/>
</dbReference>
<dbReference type="InterPro" id="IPR011013">
    <property type="entry name" value="Gal_mutarotase_sf_dom"/>
</dbReference>
<dbReference type="SUPFAM" id="SSF49303">
    <property type="entry name" value="beta-Galactosidase/glucuronidase domain"/>
    <property type="match status" value="2"/>
</dbReference>
<dbReference type="PRINTS" id="PR00132">
    <property type="entry name" value="GLHYDRLASE2"/>
</dbReference>
<evidence type="ECO:0000256" key="2">
    <source>
        <dbReference type="ARBA" id="ARBA00007401"/>
    </source>
</evidence>
<dbReference type="GO" id="GO:0009341">
    <property type="term" value="C:beta-galactosidase complex"/>
    <property type="evidence" value="ECO:0007669"/>
    <property type="project" value="InterPro"/>
</dbReference>
<comment type="catalytic activity">
    <reaction evidence="1 8">
        <text>Hydrolysis of terminal non-reducing beta-D-galactose residues in beta-D-galactosides.</text>
        <dbReference type="EC" id="3.2.1.23"/>
    </reaction>
</comment>
<dbReference type="InterPro" id="IPR036156">
    <property type="entry name" value="Beta-gal/glucu_dom_sf"/>
</dbReference>
<dbReference type="InterPro" id="IPR050347">
    <property type="entry name" value="Bact_Beta-galactosidase"/>
</dbReference>
<comment type="caution">
    <text evidence="10">The sequence shown here is derived from an EMBL/GenBank/DDBJ whole genome shotgun (WGS) entry which is preliminary data.</text>
</comment>
<dbReference type="Proteomes" id="UP000037193">
    <property type="component" value="Unassembled WGS sequence"/>
</dbReference>
<dbReference type="PROSITE" id="PS00608">
    <property type="entry name" value="GLYCOSYL_HYDROL_F2_2"/>
    <property type="match status" value="1"/>
</dbReference>
<dbReference type="Gene3D" id="2.60.120.260">
    <property type="entry name" value="Galactose-binding domain-like"/>
    <property type="match status" value="1"/>
</dbReference>
<dbReference type="Gene3D" id="2.70.98.10">
    <property type="match status" value="1"/>
</dbReference>
<protein>
    <recommendedName>
        <fullName evidence="4 8">Beta-galactosidase</fullName>
        <ecNumber evidence="3 8">3.2.1.23</ecNumber>
    </recommendedName>
    <alternativeName>
        <fullName evidence="7 8">Lactase</fullName>
    </alternativeName>
</protein>
<keyword evidence="6 8" id="KW-0326">Glycosidase</keyword>
<keyword evidence="5 8" id="KW-0378">Hydrolase</keyword>
<evidence type="ECO:0000256" key="5">
    <source>
        <dbReference type="ARBA" id="ARBA00022801"/>
    </source>
</evidence>
<dbReference type="RefSeq" id="WP_025263264.1">
    <property type="nucleotide sequence ID" value="NZ_AVQD01000008.1"/>
</dbReference>
<dbReference type="PATRIC" id="fig|1365965.3.peg.981"/>
<dbReference type="InterPro" id="IPR006104">
    <property type="entry name" value="Glyco_hydro_2_N"/>
</dbReference>
<evidence type="ECO:0000313" key="11">
    <source>
        <dbReference type="Proteomes" id="UP000037193"/>
    </source>
</evidence>
<reference evidence="10 11" key="1">
    <citation type="journal article" date="2015" name="Int J Genomics">
        <title>Comparative Genomics Revealed Genetic Diversity and Species/Strain-Level Differences in Carbohydrate Metabolism of Three Probiotic Bifidobacterial Species.</title>
        <authorList>
            <person name="Odamaki T."/>
            <person name="Horigome A."/>
            <person name="Sugahara H."/>
            <person name="Hashikura N."/>
            <person name="Minami J."/>
            <person name="Xiao J.Z."/>
            <person name="Abe F."/>
        </authorList>
    </citation>
    <scope>NUCLEOTIDE SEQUENCE [LARGE SCALE GENOMIC DNA]</scope>
    <source>
        <strain evidence="10 11">MCC 1128</strain>
    </source>
</reference>
<dbReference type="Gene3D" id="2.60.40.10">
    <property type="entry name" value="Immunoglobulins"/>
    <property type="match status" value="2"/>
</dbReference>
<accession>A0A0L7B0D4</accession>
<dbReference type="GO" id="GO:0004565">
    <property type="term" value="F:beta-galactosidase activity"/>
    <property type="evidence" value="ECO:0007669"/>
    <property type="project" value="UniProtKB-EC"/>
</dbReference>
<dbReference type="InterPro" id="IPR004199">
    <property type="entry name" value="B-gal_small/dom_5"/>
</dbReference>
<dbReference type="SMART" id="SM01038">
    <property type="entry name" value="Bgal_small_N"/>
    <property type="match status" value="1"/>
</dbReference>
<feature type="domain" description="Beta galactosidase small chain/" evidence="9">
    <location>
        <begin position="751"/>
        <end position="1030"/>
    </location>
</feature>
<comment type="similarity">
    <text evidence="2 8">Belongs to the glycosyl hydrolase 2 family.</text>
</comment>
<dbReference type="Pfam" id="PF02837">
    <property type="entry name" value="Glyco_hydro_2_N"/>
    <property type="match status" value="1"/>
</dbReference>
<dbReference type="AlphaFoldDB" id="A0A0L7B0D4"/>
<proteinExistence type="inferred from homology"/>
<dbReference type="PANTHER" id="PTHR46323">
    <property type="entry name" value="BETA-GALACTOSIDASE"/>
    <property type="match status" value="1"/>
</dbReference>
<evidence type="ECO:0000256" key="7">
    <source>
        <dbReference type="ARBA" id="ARBA00032230"/>
    </source>
</evidence>
<sequence>MMSKQNDWENPSLTGRNRLAPHAYFFGYECEADASTYERERSYGYQSLSGAWRFRLFNGPATVPQKALLSIADDWDEVQVPHMWQFDGYGGLHYTDEPFPFPVDPPLVPSTTPTGVYQRMVNMQPAADGERIILRFDGVDSYAEIHVNGTYVGMTKGSRLSAEFDVTDAVHAGLNLFVVTVLQYSDGTYLEDQDMWWASGIFRDVYVVRRPRTHLKDFMVRTHRVDDTLAQVTVQTWTEGESCVEWTILRDGNIVSAAHSDSGERAVMNIPDPEYWNPEHPFLYDMRMRIVGRDGSGEIVPHHLGLAEVTVEDGLMYLNGSYFTMHGVNRHDSDPRHGRAVSMERVRRDLEMMKRHNINAVRTSHYPNDPRFYEMCDELGLMVMAETDLECHGFENVGDIALITDDPAWEVPYVDRIERHVMQQRNHVSIVMWSLGNESGFGCNFRAAAERCRQLDPSRPVHYEEDRFGESVDVLSTMYSRVSQMNDFGEHPADKPRVVCEYGHSMGNGPGGLSEYQQVFDRWPSIQGHFVWEWSDHAVAMRGNRLALLAEREVQAKGVDPNGLDDLWYAYGGDFGDYPTGGNFCVDGLVFPWQEPSPGLAEYRQVICPVKVSYTYTEEDGTALLGIDSRRYFTDLSDIRLRVSISVDGETVDTTLLEVGPVPPLGHMDIPLRREALLEHHVGEAMLTVTVLSVEQHEWCDPDEPLGSYQFRLHAGQGGYGPVRSNDGASLAVTSPVRQTLSTVEDERYLTVRAGAMVLRFDKALGAIANWSDGGRNVIDSPICFGLWKPLIDNLTQEYSALWKPYYLDVMQTDTRGVQWHAERDQVIIEVEQRLAAPVVLAGMRTRLTYTVHVDGHVDVAVTATAYGDYHDIIPRRGLSFTIPRDCRQVAWYGHGPGENYPDSLAANPVGVWTNDVDAMFTPYVMPQDCANHEGTRWVTFRDGNGNGVMVTRTAPVDGESEAFSFSAWPYSCADIDKAKHVNELPEGHGPVTVNINDGVLGLGSNSWGSEVLDSYRIRFEDCAFSFTLTPIHDDEHVSRNPNCGAGAAGKEVQ</sequence>
<dbReference type="PANTHER" id="PTHR46323:SF2">
    <property type="entry name" value="BETA-GALACTOSIDASE"/>
    <property type="match status" value="1"/>
</dbReference>
<dbReference type="InterPro" id="IPR006102">
    <property type="entry name" value="Ig-like_GH2"/>
</dbReference>
<dbReference type="Pfam" id="PF02836">
    <property type="entry name" value="Glyco_hydro_2_C"/>
    <property type="match status" value="1"/>
</dbReference>
<dbReference type="InterPro" id="IPR014718">
    <property type="entry name" value="GH-type_carb-bd"/>
</dbReference>
<evidence type="ECO:0000259" key="9">
    <source>
        <dbReference type="SMART" id="SM01038"/>
    </source>
</evidence>
<dbReference type="EC" id="3.2.1.23" evidence="3 8"/>
<dbReference type="Pfam" id="PF02929">
    <property type="entry name" value="Bgal_small_N"/>
    <property type="match status" value="1"/>
</dbReference>
<dbReference type="Pfam" id="PF16353">
    <property type="entry name" value="LacZ_4"/>
    <property type="match status" value="1"/>
</dbReference>
<dbReference type="EMBL" id="AVQD01000008">
    <property type="protein sequence ID" value="KOA40966.1"/>
    <property type="molecule type" value="Genomic_DNA"/>
</dbReference>
<dbReference type="SUPFAM" id="SSF51445">
    <property type="entry name" value="(Trans)glycosidases"/>
    <property type="match status" value="1"/>
</dbReference>
<evidence type="ECO:0000256" key="3">
    <source>
        <dbReference type="ARBA" id="ARBA00012756"/>
    </source>
</evidence>
<dbReference type="InterPro" id="IPR032312">
    <property type="entry name" value="LacZ_4"/>
</dbReference>
<evidence type="ECO:0000256" key="8">
    <source>
        <dbReference type="RuleBase" id="RU361154"/>
    </source>
</evidence>
<dbReference type="InterPro" id="IPR017853">
    <property type="entry name" value="GH"/>
</dbReference>
<dbReference type="InterPro" id="IPR023230">
    <property type="entry name" value="Glyco_hydro_2_CS"/>
</dbReference>